<name>A0ABN7UHL0_GIGMA</name>
<evidence type="ECO:0000313" key="2">
    <source>
        <dbReference type="Proteomes" id="UP000789901"/>
    </source>
</evidence>
<gene>
    <name evidence="1" type="ORF">GMARGA_LOCUS6776</name>
</gene>
<protein>
    <submittedName>
        <fullName evidence="1">10003_t:CDS:1</fullName>
    </submittedName>
</protein>
<keyword evidence="2" id="KW-1185">Reference proteome</keyword>
<dbReference type="Proteomes" id="UP000789901">
    <property type="component" value="Unassembled WGS sequence"/>
</dbReference>
<comment type="caution">
    <text evidence="1">The sequence shown here is derived from an EMBL/GenBank/DDBJ whole genome shotgun (WGS) entry which is preliminary data.</text>
</comment>
<accession>A0ABN7UHL0</accession>
<evidence type="ECO:0000313" key="1">
    <source>
        <dbReference type="EMBL" id="CAG8598788.1"/>
    </source>
</evidence>
<proteinExistence type="predicted"/>
<sequence>MELCQNYDIMLAQTFVLLHCNIVIFLRKVKLQIAPNVKREGQTRETTNYIEQLKPTVILYGDTHFKGIPEVKALIKGFARAVHDRNGCIILVNITDVVNKG</sequence>
<dbReference type="EMBL" id="CAJVQB010003136">
    <property type="protein sequence ID" value="CAG8598788.1"/>
    <property type="molecule type" value="Genomic_DNA"/>
</dbReference>
<reference evidence="1 2" key="1">
    <citation type="submission" date="2021-06" db="EMBL/GenBank/DDBJ databases">
        <authorList>
            <person name="Kallberg Y."/>
            <person name="Tangrot J."/>
            <person name="Rosling A."/>
        </authorList>
    </citation>
    <scope>NUCLEOTIDE SEQUENCE [LARGE SCALE GENOMIC DNA]</scope>
    <source>
        <strain evidence="1 2">120-4 pot B 10/14</strain>
    </source>
</reference>
<organism evidence="1 2">
    <name type="scientific">Gigaspora margarita</name>
    <dbReference type="NCBI Taxonomy" id="4874"/>
    <lineage>
        <taxon>Eukaryota</taxon>
        <taxon>Fungi</taxon>
        <taxon>Fungi incertae sedis</taxon>
        <taxon>Mucoromycota</taxon>
        <taxon>Glomeromycotina</taxon>
        <taxon>Glomeromycetes</taxon>
        <taxon>Diversisporales</taxon>
        <taxon>Gigasporaceae</taxon>
        <taxon>Gigaspora</taxon>
    </lineage>
</organism>